<protein>
    <submittedName>
        <fullName evidence="2">Uncharacterized protein</fullName>
    </submittedName>
</protein>
<dbReference type="STRING" id="137246.A0A401TPX5"/>
<name>A0A401TPX5_CHIPU</name>
<dbReference type="Proteomes" id="UP000287033">
    <property type="component" value="Unassembled WGS sequence"/>
</dbReference>
<dbReference type="OrthoDB" id="1638493at2759"/>
<feature type="region of interest" description="Disordered" evidence="1">
    <location>
        <begin position="33"/>
        <end position="92"/>
    </location>
</feature>
<accession>A0A401TPX5</accession>
<evidence type="ECO:0000313" key="2">
    <source>
        <dbReference type="EMBL" id="GCC44721.1"/>
    </source>
</evidence>
<evidence type="ECO:0000313" key="3">
    <source>
        <dbReference type="Proteomes" id="UP000287033"/>
    </source>
</evidence>
<comment type="caution">
    <text evidence="2">The sequence shown here is derived from an EMBL/GenBank/DDBJ whole genome shotgun (WGS) entry which is preliminary data.</text>
</comment>
<dbReference type="EMBL" id="BEZZ01147696">
    <property type="protein sequence ID" value="GCC44721.1"/>
    <property type="molecule type" value="Genomic_DNA"/>
</dbReference>
<evidence type="ECO:0000256" key="1">
    <source>
        <dbReference type="SAM" id="MobiDB-lite"/>
    </source>
</evidence>
<gene>
    <name evidence="2" type="ORF">chiPu_0029077</name>
</gene>
<dbReference type="AlphaFoldDB" id="A0A401TPX5"/>
<dbReference type="OMA" id="HYSQRQR"/>
<proteinExistence type="predicted"/>
<organism evidence="2 3">
    <name type="scientific">Chiloscyllium punctatum</name>
    <name type="common">Brownbanded bambooshark</name>
    <name type="synonym">Hemiscyllium punctatum</name>
    <dbReference type="NCBI Taxonomy" id="137246"/>
    <lineage>
        <taxon>Eukaryota</taxon>
        <taxon>Metazoa</taxon>
        <taxon>Chordata</taxon>
        <taxon>Craniata</taxon>
        <taxon>Vertebrata</taxon>
        <taxon>Chondrichthyes</taxon>
        <taxon>Elasmobranchii</taxon>
        <taxon>Galeomorphii</taxon>
        <taxon>Galeoidea</taxon>
        <taxon>Orectolobiformes</taxon>
        <taxon>Hemiscylliidae</taxon>
        <taxon>Chiloscyllium</taxon>
    </lineage>
</organism>
<sequence length="92" mass="10693">MLRLATAAKFLEKYRTKEWQQLQPPEERIVLPEDPTHAVFDTPTVKKKPVIQLHPPPESPEDSFKKRHYSQRQRSKLRRKAGNAHGTGVSPR</sequence>
<feature type="compositionally biased region" description="Basic residues" evidence="1">
    <location>
        <begin position="65"/>
        <end position="82"/>
    </location>
</feature>
<reference evidence="2 3" key="1">
    <citation type="journal article" date="2018" name="Nat. Ecol. Evol.">
        <title>Shark genomes provide insights into elasmobranch evolution and the origin of vertebrates.</title>
        <authorList>
            <person name="Hara Y"/>
            <person name="Yamaguchi K"/>
            <person name="Onimaru K"/>
            <person name="Kadota M"/>
            <person name="Koyanagi M"/>
            <person name="Keeley SD"/>
            <person name="Tatsumi K"/>
            <person name="Tanaka K"/>
            <person name="Motone F"/>
            <person name="Kageyama Y"/>
            <person name="Nozu R"/>
            <person name="Adachi N"/>
            <person name="Nishimura O"/>
            <person name="Nakagawa R"/>
            <person name="Tanegashima C"/>
            <person name="Kiyatake I"/>
            <person name="Matsumoto R"/>
            <person name="Murakumo K"/>
            <person name="Nishida K"/>
            <person name="Terakita A"/>
            <person name="Kuratani S"/>
            <person name="Sato K"/>
            <person name="Hyodo S Kuraku.S."/>
        </authorList>
    </citation>
    <scope>NUCLEOTIDE SEQUENCE [LARGE SCALE GENOMIC DNA]</scope>
</reference>
<keyword evidence="3" id="KW-1185">Reference proteome</keyword>